<dbReference type="Pfam" id="PF05591">
    <property type="entry name" value="T6SS_VipA"/>
    <property type="match status" value="1"/>
</dbReference>
<proteinExistence type="predicted"/>
<accession>A0AAW8CJ75</accession>
<keyword evidence="4" id="KW-1185">Reference proteome</keyword>
<protein>
    <submittedName>
        <fullName evidence="3">Type VI secretion system contractile sheath small subunit</fullName>
    </submittedName>
</protein>
<gene>
    <name evidence="3" type="primary">tssB</name>
    <name evidence="3" type="ORF">QJU57_09370</name>
</gene>
<evidence type="ECO:0000256" key="1">
    <source>
        <dbReference type="SAM" id="Coils"/>
    </source>
</evidence>
<evidence type="ECO:0000313" key="4">
    <source>
        <dbReference type="Proteomes" id="UP001226020"/>
    </source>
</evidence>
<dbReference type="NCBIfam" id="TIGR03358">
    <property type="entry name" value="VI_chp_5"/>
    <property type="match status" value="1"/>
</dbReference>
<organism evidence="3 4">
    <name type="scientific">Phocoenobacter atlanticus subsp. atlanticus</name>
    <dbReference type="NCBI Taxonomy" id="3061285"/>
    <lineage>
        <taxon>Bacteria</taxon>
        <taxon>Pseudomonadati</taxon>
        <taxon>Pseudomonadota</taxon>
        <taxon>Gammaproteobacteria</taxon>
        <taxon>Pasteurellales</taxon>
        <taxon>Pasteurellaceae</taxon>
        <taxon>Phocoenobacter</taxon>
        <taxon>Phocoenobacter atlanticus</taxon>
    </lineage>
</organism>
<feature type="coiled-coil region" evidence="1">
    <location>
        <begin position="137"/>
        <end position="164"/>
    </location>
</feature>
<dbReference type="RefSeq" id="WP_306352073.1">
    <property type="nucleotide sequence ID" value="NZ_JASAWV010000024.1"/>
</dbReference>
<evidence type="ECO:0000256" key="2">
    <source>
        <dbReference type="SAM" id="MobiDB-lite"/>
    </source>
</evidence>
<keyword evidence="1" id="KW-0175">Coiled coil</keyword>
<evidence type="ECO:0000313" key="3">
    <source>
        <dbReference type="EMBL" id="MDP8149278.1"/>
    </source>
</evidence>
<sequence length="170" mass="18874">MSDKNGSVAPKERINIKYTPATGDQQSEVELPLKLLVTGDFTGKPQEDSVEERETIKIDKHSFNAVMEEAELSIETSVENTLDDSSESDLAVNLSFKSLSDFSPDNIAKQVPELNKLLELREALLALKGPMGNIPAFRNKLQELISDEKAREQLENELALVLSEDNNKSD</sequence>
<comment type="caution">
    <text evidence="3">The sequence shown here is derived from an EMBL/GenBank/DDBJ whole genome shotgun (WGS) entry which is preliminary data.</text>
</comment>
<name>A0AAW8CJ75_9PAST</name>
<dbReference type="EMBL" id="JASAXT010000021">
    <property type="protein sequence ID" value="MDP8149278.1"/>
    <property type="molecule type" value="Genomic_DNA"/>
</dbReference>
<reference evidence="3 4" key="1">
    <citation type="journal article" date="2023" name="Front. Microbiol.">
        <title>Phylogeography and host specificity of Pasteurellaceae pathogenic to sea-farmed fish in the north-east Atlantic.</title>
        <authorList>
            <person name="Gulla S."/>
            <person name="Colquhoun D.J."/>
            <person name="Olsen A.B."/>
            <person name="Spilsberg B."/>
            <person name="Lagesen K."/>
            <person name="Aakesson C.P."/>
            <person name="Strom S."/>
            <person name="Manji F."/>
            <person name="Birkbeck T.H."/>
            <person name="Nilsen H.K."/>
        </authorList>
    </citation>
    <scope>NUCLEOTIDE SEQUENCE [LARGE SCALE GENOMIC DNA]</scope>
    <source>
        <strain evidence="3 4">NVIB3131</strain>
    </source>
</reference>
<dbReference type="InterPro" id="IPR008312">
    <property type="entry name" value="T6SS_TssB1"/>
</dbReference>
<dbReference type="PIRSF" id="PIRSF028301">
    <property type="entry name" value="UCP028301"/>
    <property type="match status" value="1"/>
</dbReference>
<dbReference type="PANTHER" id="PTHR35850">
    <property type="entry name" value="CYTOPLASMIC PROTEIN-RELATED"/>
    <property type="match status" value="1"/>
</dbReference>
<dbReference type="PANTHER" id="PTHR35850:SF2">
    <property type="entry name" value="TYPE VI SECRETION SYSTEM CONTRACTILE SHEATH SMALL SUBUNIT"/>
    <property type="match status" value="1"/>
</dbReference>
<dbReference type="Proteomes" id="UP001226020">
    <property type="component" value="Unassembled WGS sequence"/>
</dbReference>
<dbReference type="AlphaFoldDB" id="A0AAW8CJ75"/>
<feature type="region of interest" description="Disordered" evidence="2">
    <location>
        <begin position="1"/>
        <end position="25"/>
    </location>
</feature>